<dbReference type="Proteomes" id="UP000011014">
    <property type="component" value="Unassembled WGS sequence"/>
</dbReference>
<dbReference type="AlphaFoldDB" id="E4YAG7"/>
<organism evidence="2">
    <name type="scientific">Oikopleura dioica</name>
    <name type="common">Tunicate</name>
    <dbReference type="NCBI Taxonomy" id="34765"/>
    <lineage>
        <taxon>Eukaryota</taxon>
        <taxon>Metazoa</taxon>
        <taxon>Chordata</taxon>
        <taxon>Tunicata</taxon>
        <taxon>Appendicularia</taxon>
        <taxon>Copelata</taxon>
        <taxon>Oikopleuridae</taxon>
        <taxon>Oikopleura</taxon>
    </lineage>
</organism>
<dbReference type="EMBL" id="FN654961">
    <property type="protein sequence ID" value="CBY37387.1"/>
    <property type="molecule type" value="Genomic_DNA"/>
</dbReference>
<dbReference type="EMBL" id="FN654358">
    <property type="protein sequence ID" value="CBY32554.1"/>
    <property type="molecule type" value="Genomic_DNA"/>
</dbReference>
<feature type="compositionally biased region" description="Basic residues" evidence="1">
    <location>
        <begin position="225"/>
        <end position="237"/>
    </location>
</feature>
<reference evidence="2" key="1">
    <citation type="journal article" date="2010" name="Science">
        <title>Plasticity of animal genome architecture unmasked by rapid evolution of a pelagic tunicate.</title>
        <authorList>
            <person name="Denoeud F."/>
            <person name="Henriet S."/>
            <person name="Mungpakdee S."/>
            <person name="Aury J.M."/>
            <person name="Da Silva C."/>
            <person name="Brinkmann H."/>
            <person name="Mikhaleva J."/>
            <person name="Olsen L.C."/>
            <person name="Jubin C."/>
            <person name="Canestro C."/>
            <person name="Bouquet J.M."/>
            <person name="Danks G."/>
            <person name="Poulain J."/>
            <person name="Campsteijn C."/>
            <person name="Adamski M."/>
            <person name="Cross I."/>
            <person name="Yadetie F."/>
            <person name="Muffato M."/>
            <person name="Louis A."/>
            <person name="Butcher S."/>
            <person name="Tsagkogeorga G."/>
            <person name="Konrad A."/>
            <person name="Singh S."/>
            <person name="Jensen M.F."/>
            <person name="Cong E.H."/>
            <person name="Eikeseth-Otteraa H."/>
            <person name="Noel B."/>
            <person name="Anthouard V."/>
            <person name="Porcel B.M."/>
            <person name="Kachouri-Lafond R."/>
            <person name="Nishino A."/>
            <person name="Ugolini M."/>
            <person name="Chourrout P."/>
            <person name="Nishida H."/>
            <person name="Aasland R."/>
            <person name="Huzurbazar S."/>
            <person name="Westhof E."/>
            <person name="Delsuc F."/>
            <person name="Lehrach H."/>
            <person name="Reinhardt R."/>
            <person name="Weissenbach J."/>
            <person name="Roy S.W."/>
            <person name="Artiguenave F."/>
            <person name="Postlethwait J.H."/>
            <person name="Manak J.R."/>
            <person name="Thompson E.M."/>
            <person name="Jaillon O."/>
            <person name="Du Pasquier L."/>
            <person name="Boudinot P."/>
            <person name="Liberles D.A."/>
            <person name="Volff J.N."/>
            <person name="Philippe H."/>
            <person name="Lenhard B."/>
            <person name="Roest Crollius H."/>
            <person name="Wincker P."/>
            <person name="Chourrout D."/>
        </authorList>
    </citation>
    <scope>NUCLEOTIDE SEQUENCE [LARGE SCALE GENOMIC DNA]</scope>
</reference>
<protein>
    <submittedName>
        <fullName evidence="2">Uncharacterized protein</fullName>
    </submittedName>
</protein>
<evidence type="ECO:0000313" key="3">
    <source>
        <dbReference type="EMBL" id="CBY37387.1"/>
    </source>
</evidence>
<accession>E4YAG7</accession>
<feature type="region of interest" description="Disordered" evidence="1">
    <location>
        <begin position="213"/>
        <end position="237"/>
    </location>
</feature>
<gene>
    <name evidence="3" type="ORF">GSOID_T00030489001</name>
    <name evidence="2" type="ORF">GSOID_T00031893001</name>
</gene>
<proteinExistence type="predicted"/>
<sequence length="237" mass="27098">MGGSQLRCVILDEYWNEVLALIANCHPMSTTEEVEAKRLADVFLQIMAKNTTRIEKIRDFIAATESVNISEHMREGLVKHLSTQLVHHRLWHHVLTKERDGIQFHERKVVMEPAEAEPLCKALTEAQLKTNQKIHKIVEKKLDQAKSLRRKLAEDFVKVSIEISSEMREILSQKKSQIPKAEIASIAASITKQKLDDIREEIENQIEIMRADLPVPRVSKSSAAKPRKTAPRKSSKK</sequence>
<evidence type="ECO:0000313" key="2">
    <source>
        <dbReference type="EMBL" id="CBY32554.1"/>
    </source>
</evidence>
<evidence type="ECO:0000256" key="1">
    <source>
        <dbReference type="SAM" id="MobiDB-lite"/>
    </source>
</evidence>
<name>E4YAG7_OIKDI</name>